<accession>A0A2T0GUY8</accession>
<evidence type="ECO:0000313" key="3">
    <source>
        <dbReference type="Proteomes" id="UP000239352"/>
    </source>
</evidence>
<evidence type="ECO:0000313" key="2">
    <source>
        <dbReference type="EMBL" id="PRW62843.1"/>
    </source>
</evidence>
<feature type="region of interest" description="Disordered" evidence="1">
    <location>
        <begin position="1"/>
        <end position="25"/>
    </location>
</feature>
<protein>
    <submittedName>
        <fullName evidence="2">Uncharacterized protein</fullName>
    </submittedName>
</protein>
<feature type="region of interest" description="Disordered" evidence="1">
    <location>
        <begin position="54"/>
        <end position="75"/>
    </location>
</feature>
<organism evidence="2 3">
    <name type="scientific">Actinopolyspora mortivallis</name>
    <dbReference type="NCBI Taxonomy" id="33906"/>
    <lineage>
        <taxon>Bacteria</taxon>
        <taxon>Bacillati</taxon>
        <taxon>Actinomycetota</taxon>
        <taxon>Actinomycetes</taxon>
        <taxon>Actinopolysporales</taxon>
        <taxon>Actinopolysporaceae</taxon>
        <taxon>Actinopolyspora</taxon>
    </lineage>
</organism>
<comment type="caution">
    <text evidence="2">The sequence shown here is derived from an EMBL/GenBank/DDBJ whole genome shotgun (WGS) entry which is preliminary data.</text>
</comment>
<name>A0A2T0GUY8_ACTMO</name>
<dbReference type="AlphaFoldDB" id="A0A2T0GUY8"/>
<keyword evidence="3" id="KW-1185">Reference proteome</keyword>
<proteinExistence type="predicted"/>
<dbReference type="EMBL" id="PVSR01000024">
    <property type="protein sequence ID" value="PRW62843.1"/>
    <property type="molecule type" value="Genomic_DNA"/>
</dbReference>
<feature type="compositionally biased region" description="Basic and acidic residues" evidence="1">
    <location>
        <begin position="54"/>
        <end position="67"/>
    </location>
</feature>
<reference evidence="2 3" key="1">
    <citation type="submission" date="2018-03" db="EMBL/GenBank/DDBJ databases">
        <title>Actinopolyspora mortivallis from Sahara, screening for active biomolecules.</title>
        <authorList>
            <person name="Selama O."/>
            <person name="Wellington E.M.H."/>
            <person name="Hacene H."/>
        </authorList>
    </citation>
    <scope>NUCLEOTIDE SEQUENCE [LARGE SCALE GENOMIC DNA]</scope>
    <source>
        <strain evidence="2 3">M5A</strain>
    </source>
</reference>
<sequence length="75" mass="8230">MRGDAAQVPEADDGDAPGERQLPTAPCSVVWSEGHPFVLEGLGGRWCWAGVDDKGRPRFLSDADLRRRGWTPPTR</sequence>
<gene>
    <name evidence="2" type="ORF">CEP50_13460</name>
</gene>
<evidence type="ECO:0000256" key="1">
    <source>
        <dbReference type="SAM" id="MobiDB-lite"/>
    </source>
</evidence>
<dbReference type="Proteomes" id="UP000239352">
    <property type="component" value="Unassembled WGS sequence"/>
</dbReference>
<dbReference type="STRING" id="1050202.GCA_000384035_01902"/>
<dbReference type="InParanoid" id="A0A2T0GUY8"/>